<accession>A0AAV4WMT2</accession>
<keyword evidence="3" id="KW-1185">Reference proteome</keyword>
<reference evidence="2 3" key="1">
    <citation type="submission" date="2021-06" db="EMBL/GenBank/DDBJ databases">
        <title>Caerostris extrusa draft genome.</title>
        <authorList>
            <person name="Kono N."/>
            <person name="Arakawa K."/>
        </authorList>
    </citation>
    <scope>NUCLEOTIDE SEQUENCE [LARGE SCALE GENOMIC DNA]</scope>
</reference>
<organism evidence="2 3">
    <name type="scientific">Caerostris extrusa</name>
    <name type="common">Bark spider</name>
    <name type="synonym">Caerostris bankana</name>
    <dbReference type="NCBI Taxonomy" id="172846"/>
    <lineage>
        <taxon>Eukaryota</taxon>
        <taxon>Metazoa</taxon>
        <taxon>Ecdysozoa</taxon>
        <taxon>Arthropoda</taxon>
        <taxon>Chelicerata</taxon>
        <taxon>Arachnida</taxon>
        <taxon>Araneae</taxon>
        <taxon>Araneomorphae</taxon>
        <taxon>Entelegynae</taxon>
        <taxon>Araneoidea</taxon>
        <taxon>Araneidae</taxon>
        <taxon>Caerostris</taxon>
    </lineage>
</organism>
<dbReference type="AlphaFoldDB" id="A0AAV4WMT2"/>
<sequence length="155" mass="17614">MHLNIFENKFVKNEDNVSRAFFASVFIFFTYAYATQFYELYHHYFGAGSFLWNSHKLEQIFSKILLRALVPKVGHTNPTPRGQWNIQVFGLLTFPCISLMNPLCRKSTTSVDQHCSQFGPNPPPPGFPTVVKGLPPKRVNAIIFGRGKSLLSVFS</sequence>
<keyword evidence="1" id="KW-0472">Membrane</keyword>
<name>A0AAV4WMT2_CAEEX</name>
<keyword evidence="1" id="KW-0812">Transmembrane</keyword>
<comment type="caution">
    <text evidence="2">The sequence shown here is derived from an EMBL/GenBank/DDBJ whole genome shotgun (WGS) entry which is preliminary data.</text>
</comment>
<feature type="transmembrane region" description="Helical" evidence="1">
    <location>
        <begin position="20"/>
        <end position="41"/>
    </location>
</feature>
<evidence type="ECO:0000256" key="1">
    <source>
        <dbReference type="SAM" id="Phobius"/>
    </source>
</evidence>
<keyword evidence="1" id="KW-1133">Transmembrane helix</keyword>
<dbReference type="EMBL" id="BPLR01016296">
    <property type="protein sequence ID" value="GIY82848.1"/>
    <property type="molecule type" value="Genomic_DNA"/>
</dbReference>
<evidence type="ECO:0000313" key="2">
    <source>
        <dbReference type="EMBL" id="GIY82848.1"/>
    </source>
</evidence>
<gene>
    <name evidence="2" type="ORF">CEXT_255761</name>
</gene>
<protein>
    <submittedName>
        <fullName evidence="2">Uncharacterized protein</fullName>
    </submittedName>
</protein>
<proteinExistence type="predicted"/>
<evidence type="ECO:0000313" key="3">
    <source>
        <dbReference type="Proteomes" id="UP001054945"/>
    </source>
</evidence>
<dbReference type="Proteomes" id="UP001054945">
    <property type="component" value="Unassembled WGS sequence"/>
</dbReference>